<dbReference type="RefSeq" id="WP_209999669.1">
    <property type="nucleotide sequence ID" value="NZ_BAAAJY010000009.1"/>
</dbReference>
<dbReference type="Pfam" id="PF04978">
    <property type="entry name" value="MST"/>
    <property type="match status" value="1"/>
</dbReference>
<gene>
    <name evidence="1" type="ORF">JOF47_002943</name>
</gene>
<dbReference type="Proteomes" id="UP001296993">
    <property type="component" value="Unassembled WGS sequence"/>
</dbReference>
<reference evidence="1 2" key="1">
    <citation type="submission" date="2021-03" db="EMBL/GenBank/DDBJ databases">
        <title>Sequencing the genomes of 1000 actinobacteria strains.</title>
        <authorList>
            <person name="Klenk H.-P."/>
        </authorList>
    </citation>
    <scope>NUCLEOTIDE SEQUENCE [LARGE SCALE GENOMIC DNA]</scope>
    <source>
        <strain evidence="1 2">DSM 15797</strain>
    </source>
</reference>
<organism evidence="1 2">
    <name type="scientific">Paeniglutamicibacter kerguelensis</name>
    <dbReference type="NCBI Taxonomy" id="254788"/>
    <lineage>
        <taxon>Bacteria</taxon>
        <taxon>Bacillati</taxon>
        <taxon>Actinomycetota</taxon>
        <taxon>Actinomycetes</taxon>
        <taxon>Micrococcales</taxon>
        <taxon>Micrococcaceae</taxon>
        <taxon>Paeniglutamicibacter</taxon>
    </lineage>
</organism>
<evidence type="ECO:0000313" key="1">
    <source>
        <dbReference type="EMBL" id="MBP2387432.1"/>
    </source>
</evidence>
<dbReference type="InterPro" id="IPR034660">
    <property type="entry name" value="DinB/YfiT-like"/>
</dbReference>
<dbReference type="InterPro" id="IPR007061">
    <property type="entry name" value="MST-like"/>
</dbReference>
<sequence length="160" mass="17588">MPSPAPKDHLLLEFSLLKFDEMTRIVAALGDELATRPPAVPGANAPYGILNHCLGMMRRWSSTVNRGIEIPRDRDAEFTQLGPVAELLSRAASVREEFTTDVMSVDPAAAPVFIPEGREIFWAATTQGVLLHVFEELCQHLGQLEITRDLLIANAESGRP</sequence>
<comment type="caution">
    <text evidence="1">The sequence shown here is derived from an EMBL/GenBank/DDBJ whole genome shotgun (WGS) entry which is preliminary data.</text>
</comment>
<protein>
    <recommendedName>
        <fullName evidence="3">DUF664 domain-containing protein</fullName>
    </recommendedName>
</protein>
<dbReference type="SUPFAM" id="SSF109854">
    <property type="entry name" value="DinB/YfiT-like putative metalloenzymes"/>
    <property type="match status" value="1"/>
</dbReference>
<proteinExistence type="predicted"/>
<dbReference type="Gene3D" id="1.20.120.450">
    <property type="entry name" value="dinb family like domain"/>
    <property type="match status" value="1"/>
</dbReference>
<accession>A0ABS4XG31</accession>
<keyword evidence="2" id="KW-1185">Reference proteome</keyword>
<name>A0ABS4XG31_9MICC</name>
<evidence type="ECO:0008006" key="3">
    <source>
        <dbReference type="Google" id="ProtNLM"/>
    </source>
</evidence>
<evidence type="ECO:0000313" key="2">
    <source>
        <dbReference type="Proteomes" id="UP001296993"/>
    </source>
</evidence>
<dbReference type="EMBL" id="JAGIOF010000001">
    <property type="protein sequence ID" value="MBP2387432.1"/>
    <property type="molecule type" value="Genomic_DNA"/>
</dbReference>